<dbReference type="GO" id="GO:0005634">
    <property type="term" value="C:nucleus"/>
    <property type="evidence" value="ECO:0007669"/>
    <property type="project" value="TreeGrafter"/>
</dbReference>
<evidence type="ECO:0000256" key="4">
    <source>
        <dbReference type="RuleBase" id="RU363090"/>
    </source>
</evidence>
<dbReference type="GO" id="GO:0000824">
    <property type="term" value="F:inositol-1,4,5,6-tetrakisphosphate 3-kinase activity"/>
    <property type="evidence" value="ECO:0007669"/>
    <property type="project" value="TreeGrafter"/>
</dbReference>
<keyword evidence="3 4" id="KW-0418">Kinase</keyword>
<evidence type="ECO:0000256" key="2">
    <source>
        <dbReference type="ARBA" id="ARBA00022679"/>
    </source>
</evidence>
<dbReference type="GO" id="GO:0005737">
    <property type="term" value="C:cytoplasm"/>
    <property type="evidence" value="ECO:0007669"/>
    <property type="project" value="TreeGrafter"/>
</dbReference>
<feature type="region of interest" description="Disordered" evidence="5">
    <location>
        <begin position="278"/>
        <end position="301"/>
    </location>
</feature>
<dbReference type="PANTHER" id="PTHR12400">
    <property type="entry name" value="INOSITOL POLYPHOSPHATE KINASE"/>
    <property type="match status" value="1"/>
</dbReference>
<dbReference type="OrthoDB" id="338650at2759"/>
<dbReference type="SUPFAM" id="SSF56104">
    <property type="entry name" value="SAICAR synthase-like"/>
    <property type="match status" value="1"/>
</dbReference>
<dbReference type="GO" id="GO:0008440">
    <property type="term" value="F:inositol-1,4,5-trisphosphate 3-kinase activity"/>
    <property type="evidence" value="ECO:0007669"/>
    <property type="project" value="TreeGrafter"/>
</dbReference>
<evidence type="ECO:0000256" key="1">
    <source>
        <dbReference type="ARBA" id="ARBA00007374"/>
    </source>
</evidence>
<organism evidence="6 7">
    <name type="scientific">Sporidiobolus salmonicolor</name>
    <name type="common">Yeast-like fungus</name>
    <name type="synonym">Sporobolomyces salmonicolor</name>
    <dbReference type="NCBI Taxonomy" id="5005"/>
    <lineage>
        <taxon>Eukaryota</taxon>
        <taxon>Fungi</taxon>
        <taxon>Dikarya</taxon>
        <taxon>Basidiomycota</taxon>
        <taxon>Pucciniomycotina</taxon>
        <taxon>Microbotryomycetes</taxon>
        <taxon>Sporidiobolales</taxon>
        <taxon>Sporidiobolaceae</taxon>
        <taxon>Sporobolomyces</taxon>
    </lineage>
</organism>
<dbReference type="AlphaFoldDB" id="A0A0D6EPW8"/>
<evidence type="ECO:0000313" key="6">
    <source>
        <dbReference type="EMBL" id="CEQ41989.1"/>
    </source>
</evidence>
<dbReference type="InterPro" id="IPR038286">
    <property type="entry name" value="IPK_sf"/>
</dbReference>
<dbReference type="EC" id="2.7.-.-" evidence="4"/>
<dbReference type="GO" id="GO:0046854">
    <property type="term" value="P:phosphatidylinositol phosphate biosynthetic process"/>
    <property type="evidence" value="ECO:0007669"/>
    <property type="project" value="TreeGrafter"/>
</dbReference>
<reference evidence="7" key="1">
    <citation type="submission" date="2015-02" db="EMBL/GenBank/DDBJ databases">
        <authorList>
            <person name="Gon?alves P."/>
        </authorList>
    </citation>
    <scope>NUCLEOTIDE SEQUENCE [LARGE SCALE GENOMIC DNA]</scope>
</reference>
<evidence type="ECO:0000313" key="7">
    <source>
        <dbReference type="Proteomes" id="UP000243876"/>
    </source>
</evidence>
<evidence type="ECO:0000256" key="3">
    <source>
        <dbReference type="ARBA" id="ARBA00022777"/>
    </source>
</evidence>
<dbReference type="PANTHER" id="PTHR12400:SF108">
    <property type="entry name" value="KINASE"/>
    <property type="match status" value="1"/>
</dbReference>
<evidence type="ECO:0000256" key="5">
    <source>
        <dbReference type="SAM" id="MobiDB-lite"/>
    </source>
</evidence>
<dbReference type="Gene3D" id="3.30.470.160">
    <property type="entry name" value="Inositol polyphosphate kinase"/>
    <property type="match status" value="1"/>
</dbReference>
<comment type="similarity">
    <text evidence="1 4">Belongs to the inositol phosphokinase (IPK) family.</text>
</comment>
<accession>A0A0D6EPW8</accession>
<dbReference type="EMBL" id="CENE01000019">
    <property type="protein sequence ID" value="CEQ41989.1"/>
    <property type="molecule type" value="Genomic_DNA"/>
</dbReference>
<sequence>MAFTHQVGGHDSTILASPLSSSTLIKPASPRELAFYQHLGPSLAEGDFVGVWTPAFYGTLTLEGSVAQNRTLAPLAPGPHLEPEMLVLENLTHRFVRPNVLDVKLGTVLYDEDAPPRKQERMRKAAESSTSGTTGIRLTAFQVWDTTSQSYHITSKPFGRTLLPHELLRGLARFFYPPLSALSTAEKSSSSSSSPFASSASIPSSASFATSALFTPIPPTSHPHPLPLDLLLPVLRTLVRRLDALAALLSKLEVRIRGGSLLFVVEGDPDALEAALLRSQQDEDSDAESVSTTDGDGNAAPHTRQAFEMRLIDFAHTRDATGEGCDEGVVLGVRTLRTLIAELVAELEAKQAQEREGQEARN</sequence>
<proteinExistence type="inferred from homology"/>
<gene>
    <name evidence="6" type="primary">SPOSA6832_03747</name>
</gene>
<keyword evidence="2 4" id="KW-0808">Transferase</keyword>
<dbReference type="Pfam" id="PF03770">
    <property type="entry name" value="IPK"/>
    <property type="match status" value="2"/>
</dbReference>
<feature type="non-terminal residue" evidence="6">
    <location>
        <position position="1"/>
    </location>
</feature>
<keyword evidence="7" id="KW-1185">Reference proteome</keyword>
<dbReference type="GO" id="GO:0032958">
    <property type="term" value="P:inositol phosphate biosynthetic process"/>
    <property type="evidence" value="ECO:0007669"/>
    <property type="project" value="InterPro"/>
</dbReference>
<protein>
    <recommendedName>
        <fullName evidence="4">Kinase</fullName>
        <ecNumber evidence="4">2.7.-.-</ecNumber>
    </recommendedName>
</protein>
<dbReference type="InterPro" id="IPR005522">
    <property type="entry name" value="IPK"/>
</dbReference>
<dbReference type="Proteomes" id="UP000243876">
    <property type="component" value="Unassembled WGS sequence"/>
</dbReference>
<name>A0A0D6EPW8_SPOSA</name>